<keyword evidence="4 7" id="KW-0812">Transmembrane</keyword>
<feature type="transmembrane region" description="Helical" evidence="7">
    <location>
        <begin position="9"/>
        <end position="30"/>
    </location>
</feature>
<dbReference type="EMBL" id="CAEZSR010000219">
    <property type="protein sequence ID" value="CAB4589505.1"/>
    <property type="molecule type" value="Genomic_DNA"/>
</dbReference>
<feature type="transmembrane region" description="Helical" evidence="7">
    <location>
        <begin position="232"/>
        <end position="254"/>
    </location>
</feature>
<keyword evidence="3" id="KW-1003">Cell membrane</keyword>
<feature type="transmembrane region" description="Helical" evidence="7">
    <location>
        <begin position="282"/>
        <end position="304"/>
    </location>
</feature>
<dbReference type="InterPro" id="IPR000515">
    <property type="entry name" value="MetI-like"/>
</dbReference>
<feature type="transmembrane region" description="Helical" evidence="7">
    <location>
        <begin position="177"/>
        <end position="197"/>
    </location>
</feature>
<feature type="domain" description="ABC transmembrane type-1" evidence="8">
    <location>
        <begin position="96"/>
        <end position="297"/>
    </location>
</feature>
<evidence type="ECO:0000256" key="3">
    <source>
        <dbReference type="ARBA" id="ARBA00022475"/>
    </source>
</evidence>
<proteinExistence type="predicted"/>
<dbReference type="PANTHER" id="PTHR43163:SF6">
    <property type="entry name" value="DIPEPTIDE TRANSPORT SYSTEM PERMEASE PROTEIN DPPB-RELATED"/>
    <property type="match status" value="1"/>
</dbReference>
<organism evidence="9">
    <name type="scientific">freshwater metagenome</name>
    <dbReference type="NCBI Taxonomy" id="449393"/>
    <lineage>
        <taxon>unclassified sequences</taxon>
        <taxon>metagenomes</taxon>
        <taxon>ecological metagenomes</taxon>
    </lineage>
</organism>
<dbReference type="PANTHER" id="PTHR43163">
    <property type="entry name" value="DIPEPTIDE TRANSPORT SYSTEM PERMEASE PROTEIN DPPB-RELATED"/>
    <property type="match status" value="1"/>
</dbReference>
<dbReference type="PROSITE" id="PS50928">
    <property type="entry name" value="ABC_TM1"/>
    <property type="match status" value="1"/>
</dbReference>
<gene>
    <name evidence="9" type="ORF">UFOPK1493_03665</name>
</gene>
<dbReference type="InterPro" id="IPR035906">
    <property type="entry name" value="MetI-like_sf"/>
</dbReference>
<keyword evidence="5 7" id="KW-1133">Transmembrane helix</keyword>
<evidence type="ECO:0000313" key="9">
    <source>
        <dbReference type="EMBL" id="CAB4589505.1"/>
    </source>
</evidence>
<dbReference type="AlphaFoldDB" id="A0A6J6FR23"/>
<evidence type="ECO:0000256" key="7">
    <source>
        <dbReference type="SAM" id="Phobius"/>
    </source>
</evidence>
<protein>
    <submittedName>
        <fullName evidence="9">Unannotated protein</fullName>
    </submittedName>
</protein>
<name>A0A6J6FR23_9ZZZZ</name>
<dbReference type="GO" id="GO:0055085">
    <property type="term" value="P:transmembrane transport"/>
    <property type="evidence" value="ECO:0007669"/>
    <property type="project" value="InterPro"/>
</dbReference>
<evidence type="ECO:0000256" key="4">
    <source>
        <dbReference type="ARBA" id="ARBA00022692"/>
    </source>
</evidence>
<keyword evidence="6 7" id="KW-0472">Membrane</keyword>
<evidence type="ECO:0000256" key="5">
    <source>
        <dbReference type="ARBA" id="ARBA00022989"/>
    </source>
</evidence>
<dbReference type="SUPFAM" id="SSF161098">
    <property type="entry name" value="MetI-like"/>
    <property type="match status" value="1"/>
</dbReference>
<accession>A0A6J6FR23</accession>
<feature type="transmembrane region" description="Helical" evidence="7">
    <location>
        <begin position="102"/>
        <end position="123"/>
    </location>
</feature>
<evidence type="ECO:0000256" key="2">
    <source>
        <dbReference type="ARBA" id="ARBA00022448"/>
    </source>
</evidence>
<feature type="transmembrane region" description="Helical" evidence="7">
    <location>
        <begin position="130"/>
        <end position="157"/>
    </location>
</feature>
<comment type="subcellular location">
    <subcellularLocation>
        <location evidence="1">Cell membrane</location>
        <topology evidence="1">Multi-pass membrane protein</topology>
    </subcellularLocation>
</comment>
<dbReference type="GO" id="GO:0005886">
    <property type="term" value="C:plasma membrane"/>
    <property type="evidence" value="ECO:0007669"/>
    <property type="project" value="UniProtKB-SubCell"/>
</dbReference>
<dbReference type="Pfam" id="PF00528">
    <property type="entry name" value="BPD_transp_1"/>
    <property type="match status" value="1"/>
</dbReference>
<keyword evidence="2" id="KW-0813">Transport</keyword>
<reference evidence="9" key="1">
    <citation type="submission" date="2020-05" db="EMBL/GenBank/DDBJ databases">
        <authorList>
            <person name="Chiriac C."/>
            <person name="Salcher M."/>
            <person name="Ghai R."/>
            <person name="Kavagutti S V."/>
        </authorList>
    </citation>
    <scope>NUCLEOTIDE SEQUENCE</scope>
</reference>
<evidence type="ECO:0000256" key="6">
    <source>
        <dbReference type="ARBA" id="ARBA00023136"/>
    </source>
</evidence>
<sequence length="315" mass="33585">MLRFVLRRLIMLVVTLFVASFAIYSAMYLAPGNPIAALTGGRTPTPQAIAVLEERYHLNDPFLVRYVRWLGAALTGDLGVSIQLRQDVSTLIRQRIGTTVQLVLYASVIIVVVGIALGVLGGLKRGAVDNVVIVVSTLSAAVPSFVASIVLLSVFAVNLGWFPALGGGEGVVDRIRHLTLPAVALAFSSIALVARITRAAVREELSREHVQTAISRGIPYRLIVRRHVMRNAAIPITTIVGITVASLFAASAIVERAFTLNGIGSYLIQAALSKDMAVVQGISLVIVAVFVIVNVVVDFLYAVLDPRVSLGARAS</sequence>
<dbReference type="InterPro" id="IPR045621">
    <property type="entry name" value="BPD_transp_1_N"/>
</dbReference>
<dbReference type="CDD" id="cd06261">
    <property type="entry name" value="TM_PBP2"/>
    <property type="match status" value="1"/>
</dbReference>
<dbReference type="Pfam" id="PF19300">
    <property type="entry name" value="BPD_transp_1_N"/>
    <property type="match status" value="1"/>
</dbReference>
<evidence type="ECO:0000259" key="8">
    <source>
        <dbReference type="PROSITE" id="PS50928"/>
    </source>
</evidence>
<evidence type="ECO:0000256" key="1">
    <source>
        <dbReference type="ARBA" id="ARBA00004651"/>
    </source>
</evidence>
<dbReference type="Gene3D" id="1.10.3720.10">
    <property type="entry name" value="MetI-like"/>
    <property type="match status" value="1"/>
</dbReference>